<proteinExistence type="predicted"/>
<dbReference type="AlphaFoldDB" id="Q229M7"/>
<dbReference type="Pfam" id="PF07534">
    <property type="entry name" value="TLD"/>
    <property type="match status" value="1"/>
</dbReference>
<feature type="domain" description="TLDc" evidence="1">
    <location>
        <begin position="259"/>
        <end position="442"/>
    </location>
</feature>
<dbReference type="InParanoid" id="Q229M7"/>
<sequence length="520" mass="60585">MDTTNQQLNQIKYQKFISIIDQLTNKQISKQINMGGNPSKKSNFQDCSLTQEQIDKIYNNFCEFSKLKDGKSGSYISSRGLQKVVKPNKELGKKIHQFLSEQSVSQSLTFDTFLYFVEFFLQGTTYIRQDIRYRDYSIVEMFGLLSFYSSLTKNKQADKEYISRLKINYRMGLEFFIEIHGVIGALNGKYKWDRDESIPKKHNSFIFGDKYEMSFSEFIVAVTTKHPNLSKLLLAYFQNTFYHKKQYKENQEGNHHPPKQSALLDHNTLTNLSLNVNLFSEFPNREIIYDGQKDRYNFESLIKAIQTFGNQNLLLIVSHLAKKSQVVEEEEHILSRSKWAIAGNTERQSFAIFLPKYKNQSESFLQLTPNFQVYPNTSGRQNFFNMDQTAIVVFFGEEENDLMFLHNEINKQSYIKSTKPEFAQSGDQPIVMNIDQIELWVLSDETIDMSLYNKTTNTTVVVKEELVTPQPQVNSQTITTTTTSNVQPQSVVIERNVSREYYVTQTNQQYYQTTQIKDVK</sequence>
<dbReference type="KEGG" id="tet:TTHERM_01372820"/>
<dbReference type="Proteomes" id="UP000009168">
    <property type="component" value="Unassembled WGS sequence"/>
</dbReference>
<evidence type="ECO:0000313" key="3">
    <source>
        <dbReference type="Proteomes" id="UP000009168"/>
    </source>
</evidence>
<dbReference type="HOGENOM" id="CLU_560809_0_0_1"/>
<evidence type="ECO:0000313" key="2">
    <source>
        <dbReference type="EMBL" id="EAR81993.3"/>
    </source>
</evidence>
<keyword evidence="3" id="KW-1185">Reference proteome</keyword>
<dbReference type="RefSeq" id="XP_001029656.3">
    <property type="nucleotide sequence ID" value="XM_001029656.3"/>
</dbReference>
<organism evidence="2 3">
    <name type="scientific">Tetrahymena thermophila (strain SB210)</name>
    <dbReference type="NCBI Taxonomy" id="312017"/>
    <lineage>
        <taxon>Eukaryota</taxon>
        <taxon>Sar</taxon>
        <taxon>Alveolata</taxon>
        <taxon>Ciliophora</taxon>
        <taxon>Intramacronucleata</taxon>
        <taxon>Oligohymenophorea</taxon>
        <taxon>Hymenostomatida</taxon>
        <taxon>Tetrahymenina</taxon>
        <taxon>Tetrahymenidae</taxon>
        <taxon>Tetrahymena</taxon>
    </lineage>
</organism>
<reference evidence="3" key="1">
    <citation type="journal article" date="2006" name="PLoS Biol.">
        <title>Macronuclear genome sequence of the ciliate Tetrahymena thermophila, a model eukaryote.</title>
        <authorList>
            <person name="Eisen J.A."/>
            <person name="Coyne R.S."/>
            <person name="Wu M."/>
            <person name="Wu D."/>
            <person name="Thiagarajan M."/>
            <person name="Wortman J.R."/>
            <person name="Badger J.H."/>
            <person name="Ren Q."/>
            <person name="Amedeo P."/>
            <person name="Jones K.M."/>
            <person name="Tallon L.J."/>
            <person name="Delcher A.L."/>
            <person name="Salzberg S.L."/>
            <person name="Silva J.C."/>
            <person name="Haas B.J."/>
            <person name="Majoros W.H."/>
            <person name="Farzad M."/>
            <person name="Carlton J.M."/>
            <person name="Smith R.K. Jr."/>
            <person name="Garg J."/>
            <person name="Pearlman R.E."/>
            <person name="Karrer K.M."/>
            <person name="Sun L."/>
            <person name="Manning G."/>
            <person name="Elde N.C."/>
            <person name="Turkewitz A.P."/>
            <person name="Asai D.J."/>
            <person name="Wilkes D.E."/>
            <person name="Wang Y."/>
            <person name="Cai H."/>
            <person name="Collins K."/>
            <person name="Stewart B.A."/>
            <person name="Lee S.R."/>
            <person name="Wilamowska K."/>
            <person name="Weinberg Z."/>
            <person name="Ruzzo W.L."/>
            <person name="Wloga D."/>
            <person name="Gaertig J."/>
            <person name="Frankel J."/>
            <person name="Tsao C.-C."/>
            <person name="Gorovsky M.A."/>
            <person name="Keeling P.J."/>
            <person name="Waller R.F."/>
            <person name="Patron N.J."/>
            <person name="Cherry J.M."/>
            <person name="Stover N.A."/>
            <person name="Krieger C.J."/>
            <person name="del Toro C."/>
            <person name="Ryder H.F."/>
            <person name="Williamson S.C."/>
            <person name="Barbeau R.A."/>
            <person name="Hamilton E.P."/>
            <person name="Orias E."/>
        </authorList>
    </citation>
    <scope>NUCLEOTIDE SEQUENCE [LARGE SCALE GENOMIC DNA]</scope>
    <source>
        <strain evidence="3">SB210</strain>
    </source>
</reference>
<dbReference type="EMBL" id="GG662526">
    <property type="protein sequence ID" value="EAR81993.3"/>
    <property type="molecule type" value="Genomic_DNA"/>
</dbReference>
<gene>
    <name evidence="2" type="ORF">TTHERM_01372820</name>
</gene>
<dbReference type="InterPro" id="IPR006571">
    <property type="entry name" value="TLDc_dom"/>
</dbReference>
<dbReference type="eggNOG" id="ENOG502R2SP">
    <property type="taxonomic scope" value="Eukaryota"/>
</dbReference>
<dbReference type="OrthoDB" id="10647248at2759"/>
<name>Q229M7_TETTS</name>
<protein>
    <submittedName>
        <fullName evidence="2">TLD protein</fullName>
    </submittedName>
</protein>
<evidence type="ECO:0000259" key="1">
    <source>
        <dbReference type="Pfam" id="PF07534"/>
    </source>
</evidence>
<accession>Q229M7</accession>
<dbReference type="GeneID" id="7838901"/>